<feature type="coiled-coil region" evidence="1">
    <location>
        <begin position="19"/>
        <end position="181"/>
    </location>
</feature>
<dbReference type="Gene3D" id="1.20.5.990">
    <property type="entry name" value="Nemo cc2-lz domain - 1d5 darpin complex"/>
    <property type="match status" value="1"/>
</dbReference>
<organism evidence="3 4">
    <name type="scientific">Ladona fulva</name>
    <name type="common">Scarce chaser dragonfly</name>
    <name type="synonym">Libellula fulva</name>
    <dbReference type="NCBI Taxonomy" id="123851"/>
    <lineage>
        <taxon>Eukaryota</taxon>
        <taxon>Metazoa</taxon>
        <taxon>Ecdysozoa</taxon>
        <taxon>Arthropoda</taxon>
        <taxon>Hexapoda</taxon>
        <taxon>Insecta</taxon>
        <taxon>Pterygota</taxon>
        <taxon>Palaeoptera</taxon>
        <taxon>Odonata</taxon>
        <taxon>Epiprocta</taxon>
        <taxon>Anisoptera</taxon>
        <taxon>Libelluloidea</taxon>
        <taxon>Libellulidae</taxon>
        <taxon>Ladona</taxon>
    </lineage>
</organism>
<protein>
    <submittedName>
        <fullName evidence="3">Uncharacterized protein</fullName>
    </submittedName>
</protein>
<feature type="region of interest" description="Disordered" evidence="2">
    <location>
        <begin position="279"/>
        <end position="300"/>
    </location>
</feature>
<evidence type="ECO:0000256" key="2">
    <source>
        <dbReference type="SAM" id="MobiDB-lite"/>
    </source>
</evidence>
<keyword evidence="4" id="KW-1185">Reference proteome</keyword>
<dbReference type="AlphaFoldDB" id="A0A8K0PEN6"/>
<evidence type="ECO:0000313" key="3">
    <source>
        <dbReference type="EMBL" id="KAG8240454.1"/>
    </source>
</evidence>
<gene>
    <name evidence="3" type="ORF">J437_LFUL003168</name>
</gene>
<dbReference type="EMBL" id="KZ312452">
    <property type="protein sequence ID" value="KAG8240454.1"/>
    <property type="molecule type" value="Genomic_DNA"/>
</dbReference>
<sequence>MCGSYFPAEIMKNAKEPIKLSISEELDEVKKDLRVVKEENLKLQAVITDITDVNKRWQKYNTDRQIYVEKLHSTIQDQQEQINNIEKIRLMSKEGDSSVELRQLHADNVKLREEVSQLKRRMENMEREHKEHVEVLEIQVKANKDDWEAEKREKELERQEKEKLEAKVQELQEEISLLKLKLSNHPRRHNICSNAGGCQIVYGDDGRETHCSSHITICQKNSFPAYRTSVHLPCASGHLIPRGSLVYLEDDLVIDGDSPKPKQALELNVVEQESLTSDVADDSSVVSPQKKSFSGSDVKELSGSKDNVVKSILDIPNTNGVTQSRSASTFSSVSSLSLASGGCRLEDSLPNIRDMASSANNLAMSSHKVHLPPLPTSYSDTVVPNHTHKPFLDSRWNARASASPLKVSIDVDEAASIASVTTEATTVIPNIVAEPDYEEGVLTQTREDVICPGCGKVFHPEIHLQFLKHFGECQSRNKAIKSSISKTRN</sequence>
<reference evidence="3" key="2">
    <citation type="submission" date="2017-10" db="EMBL/GenBank/DDBJ databases">
        <title>Ladona fulva Genome sequencing and assembly.</title>
        <authorList>
            <person name="Murali S."/>
            <person name="Richards S."/>
            <person name="Bandaranaike D."/>
            <person name="Bellair M."/>
            <person name="Blankenburg K."/>
            <person name="Chao H."/>
            <person name="Dinh H."/>
            <person name="Doddapaneni H."/>
            <person name="Dugan-Rocha S."/>
            <person name="Elkadiri S."/>
            <person name="Gnanaolivu R."/>
            <person name="Hernandez B."/>
            <person name="Skinner E."/>
            <person name="Javaid M."/>
            <person name="Lee S."/>
            <person name="Li M."/>
            <person name="Ming W."/>
            <person name="Munidasa M."/>
            <person name="Muniz J."/>
            <person name="Nguyen L."/>
            <person name="Hughes D."/>
            <person name="Osuji N."/>
            <person name="Pu L.-L."/>
            <person name="Puazo M."/>
            <person name="Qu C."/>
            <person name="Quiroz J."/>
            <person name="Raj R."/>
            <person name="Weissenberger G."/>
            <person name="Xin Y."/>
            <person name="Zou X."/>
            <person name="Han Y."/>
            <person name="Worley K."/>
            <person name="Muzny D."/>
            <person name="Gibbs R."/>
        </authorList>
    </citation>
    <scope>NUCLEOTIDE SEQUENCE</scope>
    <source>
        <strain evidence="3">Sampled in the wild</strain>
    </source>
</reference>
<evidence type="ECO:0000313" key="4">
    <source>
        <dbReference type="Proteomes" id="UP000792457"/>
    </source>
</evidence>
<keyword evidence="1" id="KW-0175">Coiled coil</keyword>
<dbReference type="Proteomes" id="UP000792457">
    <property type="component" value="Unassembled WGS sequence"/>
</dbReference>
<dbReference type="OrthoDB" id="6066489at2759"/>
<proteinExistence type="predicted"/>
<accession>A0A8K0PEN6</accession>
<name>A0A8K0PEN6_LADFU</name>
<reference evidence="3" key="1">
    <citation type="submission" date="2013-04" db="EMBL/GenBank/DDBJ databases">
        <authorList>
            <person name="Qu J."/>
            <person name="Murali S.C."/>
            <person name="Bandaranaike D."/>
            <person name="Bellair M."/>
            <person name="Blankenburg K."/>
            <person name="Chao H."/>
            <person name="Dinh H."/>
            <person name="Doddapaneni H."/>
            <person name="Downs B."/>
            <person name="Dugan-Rocha S."/>
            <person name="Elkadiri S."/>
            <person name="Gnanaolivu R.D."/>
            <person name="Hernandez B."/>
            <person name="Javaid M."/>
            <person name="Jayaseelan J.C."/>
            <person name="Lee S."/>
            <person name="Li M."/>
            <person name="Ming W."/>
            <person name="Munidasa M."/>
            <person name="Muniz J."/>
            <person name="Nguyen L."/>
            <person name="Ongeri F."/>
            <person name="Osuji N."/>
            <person name="Pu L.-L."/>
            <person name="Puazo M."/>
            <person name="Qu C."/>
            <person name="Quiroz J."/>
            <person name="Raj R."/>
            <person name="Weissenberger G."/>
            <person name="Xin Y."/>
            <person name="Zou X."/>
            <person name="Han Y."/>
            <person name="Richards S."/>
            <person name="Worley K."/>
            <person name="Muzny D."/>
            <person name="Gibbs R."/>
        </authorList>
    </citation>
    <scope>NUCLEOTIDE SEQUENCE</scope>
    <source>
        <strain evidence="3">Sampled in the wild</strain>
    </source>
</reference>
<evidence type="ECO:0000256" key="1">
    <source>
        <dbReference type="SAM" id="Coils"/>
    </source>
</evidence>
<comment type="caution">
    <text evidence="3">The sequence shown here is derived from an EMBL/GenBank/DDBJ whole genome shotgun (WGS) entry which is preliminary data.</text>
</comment>